<evidence type="ECO:0000313" key="4">
    <source>
        <dbReference type="EMBL" id="RMY95576.1"/>
    </source>
</evidence>
<dbReference type="Gene3D" id="2.60.120.600">
    <property type="entry name" value="Domain of unknown function DUF1214, C-terminal domain"/>
    <property type="match status" value="1"/>
</dbReference>
<sequence>MNKWSFLLGFIPVALAQQSNISAQEGTIFALKYGYPLLGFERLSQPLIQSAGVNSLLHKREPPNADFRDVVRPNVDTLYSNGIYDLSHNDVLVNVPFLPDDQFALFSFYDPYGNNFASIRAGSGNSSGLYRITLRKNNETSGVDTQNKGDYQASIFSPTTYGSLIVRWLLNSTNLNDIHGYQNSTYLGNLTNSLTGESSTYLLDLPKSNSSVSPAENVLDLVATFAAIDEPFVISDSNYVNSNLAAAGISEGSWTPLDDVDIVQANQSAKLSAAGAASNESRDLNNGWGQPNPAVMGLYGTDYAFRMAVASVGYLALRQEFALYPSWTNGSGVALAGNSFHLGPDESLLYTFSGKPPLNPNGFWSVTGYEGDYLISNPQNVYALGDRSNISYPDGSRVYGSDVQSQGNVSRMDEQFQILIQPADVVPPANWTNNWLPGPAGGGEMDVLLRWYSAQESVANGSYAYPTVTRQSAFRNTNSTSTRGNGTVTMSGGNSTATCTGSANSGCPRATATSAVPYTGLATQWSPSLPSSSALIVALLFYMAL</sequence>
<evidence type="ECO:0000259" key="2">
    <source>
        <dbReference type="Pfam" id="PF06742"/>
    </source>
</evidence>
<dbReference type="AlphaFoldDB" id="A0A3M7G499"/>
<dbReference type="Gene3D" id="2.60.40.1610">
    <property type="entry name" value="Domain of unknown function DUF1254"/>
    <property type="match status" value="1"/>
</dbReference>
<dbReference type="InterPro" id="IPR037049">
    <property type="entry name" value="DUF1214_C_sf"/>
</dbReference>
<evidence type="ECO:0000313" key="5">
    <source>
        <dbReference type="Proteomes" id="UP000281468"/>
    </source>
</evidence>
<evidence type="ECO:0000259" key="3">
    <source>
        <dbReference type="Pfam" id="PF06863"/>
    </source>
</evidence>
<evidence type="ECO:0008006" key="6">
    <source>
        <dbReference type="Google" id="ProtNLM"/>
    </source>
</evidence>
<dbReference type="Pfam" id="PF06863">
    <property type="entry name" value="DUF1254"/>
    <property type="match status" value="1"/>
</dbReference>
<comment type="caution">
    <text evidence="4">The sequence shown here is derived from an EMBL/GenBank/DDBJ whole genome shotgun (WGS) entry which is preliminary data.</text>
</comment>
<name>A0A3M7G499_HORWE</name>
<proteinExistence type="predicted"/>
<organism evidence="4 5">
    <name type="scientific">Hortaea werneckii</name>
    <name type="common">Black yeast</name>
    <name type="synonym">Cladosporium werneckii</name>
    <dbReference type="NCBI Taxonomy" id="91943"/>
    <lineage>
        <taxon>Eukaryota</taxon>
        <taxon>Fungi</taxon>
        <taxon>Dikarya</taxon>
        <taxon>Ascomycota</taxon>
        <taxon>Pezizomycotina</taxon>
        <taxon>Dothideomycetes</taxon>
        <taxon>Dothideomycetidae</taxon>
        <taxon>Mycosphaerellales</taxon>
        <taxon>Teratosphaeriaceae</taxon>
        <taxon>Hortaea</taxon>
    </lineage>
</organism>
<gene>
    <name evidence="4" type="ORF">D0862_08732</name>
</gene>
<dbReference type="InterPro" id="IPR010679">
    <property type="entry name" value="DUF1254"/>
</dbReference>
<dbReference type="PANTHER" id="PTHR36509">
    <property type="entry name" value="BLL3101 PROTEIN"/>
    <property type="match status" value="1"/>
</dbReference>
<accession>A0A3M7G499</accession>
<reference evidence="4 5" key="1">
    <citation type="journal article" date="2018" name="BMC Genomics">
        <title>Genomic evidence for intraspecific hybridization in a clonal and extremely halotolerant yeast.</title>
        <authorList>
            <person name="Gostincar C."/>
            <person name="Stajich J.E."/>
            <person name="Zupancic J."/>
            <person name="Zalar P."/>
            <person name="Gunde-Cimerman N."/>
        </authorList>
    </citation>
    <scope>NUCLEOTIDE SEQUENCE [LARGE SCALE GENOMIC DNA]</scope>
    <source>
        <strain evidence="4 5">EXF-171</strain>
    </source>
</reference>
<feature type="domain" description="DUF1214" evidence="2">
    <location>
        <begin position="350"/>
        <end position="455"/>
    </location>
</feature>
<feature type="chain" id="PRO_5018095631" description="DUF1254 domain-containing protein" evidence="1">
    <location>
        <begin position="17"/>
        <end position="545"/>
    </location>
</feature>
<evidence type="ECO:0000256" key="1">
    <source>
        <dbReference type="SAM" id="SignalP"/>
    </source>
</evidence>
<dbReference type="PANTHER" id="PTHR36509:SF2">
    <property type="entry name" value="BLL3101 PROTEIN"/>
    <property type="match status" value="1"/>
</dbReference>
<dbReference type="SUPFAM" id="SSF160935">
    <property type="entry name" value="VPA0735-like"/>
    <property type="match status" value="1"/>
</dbReference>
<dbReference type="Pfam" id="PF06742">
    <property type="entry name" value="DUF1214"/>
    <property type="match status" value="1"/>
</dbReference>
<feature type="signal peptide" evidence="1">
    <location>
        <begin position="1"/>
        <end position="16"/>
    </location>
</feature>
<feature type="domain" description="DUF1254" evidence="3">
    <location>
        <begin position="53"/>
        <end position="184"/>
    </location>
</feature>
<dbReference type="InterPro" id="IPR037050">
    <property type="entry name" value="DUF1254_sf"/>
</dbReference>
<dbReference type="Proteomes" id="UP000281468">
    <property type="component" value="Unassembled WGS sequence"/>
</dbReference>
<dbReference type="EMBL" id="QWIQ01000303">
    <property type="protein sequence ID" value="RMY95576.1"/>
    <property type="molecule type" value="Genomic_DNA"/>
</dbReference>
<keyword evidence="1" id="KW-0732">Signal</keyword>
<dbReference type="InterPro" id="IPR010621">
    <property type="entry name" value="DUF1214"/>
</dbReference>
<protein>
    <recommendedName>
        <fullName evidence="6">DUF1254 domain-containing protein</fullName>
    </recommendedName>
</protein>